<dbReference type="PANTHER" id="PTHR44591">
    <property type="entry name" value="STRESS RESPONSE REGULATOR PROTEIN 1"/>
    <property type="match status" value="1"/>
</dbReference>
<dbReference type="RefSeq" id="WP_162336249.1">
    <property type="nucleotide sequence ID" value="NZ_CP171632.1"/>
</dbReference>
<dbReference type="SMART" id="SM00448">
    <property type="entry name" value="REC"/>
    <property type="match status" value="1"/>
</dbReference>
<proteinExistence type="predicted"/>
<gene>
    <name evidence="4" type="ORF">CSC78_02000</name>
</gene>
<dbReference type="InterPro" id="IPR011006">
    <property type="entry name" value="CheY-like_superfamily"/>
</dbReference>
<dbReference type="Pfam" id="PF00072">
    <property type="entry name" value="Response_reg"/>
    <property type="match status" value="1"/>
</dbReference>
<dbReference type="SUPFAM" id="SSF52172">
    <property type="entry name" value="CheY-like"/>
    <property type="match status" value="1"/>
</dbReference>
<evidence type="ECO:0000256" key="1">
    <source>
        <dbReference type="ARBA" id="ARBA00022553"/>
    </source>
</evidence>
<organism evidence="4 5">
    <name type="scientific">Pseudoxanthomonas japonensis</name>
    <dbReference type="NCBI Taxonomy" id="69284"/>
    <lineage>
        <taxon>Bacteria</taxon>
        <taxon>Pseudomonadati</taxon>
        <taxon>Pseudomonadota</taxon>
        <taxon>Gammaproteobacteria</taxon>
        <taxon>Lysobacterales</taxon>
        <taxon>Lysobacteraceae</taxon>
        <taxon>Pseudoxanthomonas</taxon>
    </lineage>
</organism>
<keyword evidence="1 2" id="KW-0597">Phosphoprotein</keyword>
<dbReference type="Proteomes" id="UP000781710">
    <property type="component" value="Unassembled WGS sequence"/>
</dbReference>
<accession>A0ABQ6ZKY1</accession>
<protein>
    <recommendedName>
        <fullName evidence="3">Response regulatory domain-containing protein</fullName>
    </recommendedName>
</protein>
<dbReference type="PANTHER" id="PTHR44591:SF24">
    <property type="entry name" value="PROTEIN-GLUTAMATE METHYLESTERASE_PROTEIN-GLUTAMINE GLUTAMINASE 1"/>
    <property type="match status" value="1"/>
</dbReference>
<keyword evidence="5" id="KW-1185">Reference proteome</keyword>
<dbReference type="EMBL" id="PDWW01000002">
    <property type="protein sequence ID" value="KAF1726898.1"/>
    <property type="molecule type" value="Genomic_DNA"/>
</dbReference>
<comment type="caution">
    <text evidence="4">The sequence shown here is derived from an EMBL/GenBank/DDBJ whole genome shotgun (WGS) entry which is preliminary data.</text>
</comment>
<dbReference type="Gene3D" id="3.40.50.2300">
    <property type="match status" value="1"/>
</dbReference>
<evidence type="ECO:0000313" key="4">
    <source>
        <dbReference type="EMBL" id="KAF1726898.1"/>
    </source>
</evidence>
<feature type="domain" description="Response regulatory" evidence="3">
    <location>
        <begin position="9"/>
        <end position="119"/>
    </location>
</feature>
<dbReference type="PROSITE" id="PS50110">
    <property type="entry name" value="RESPONSE_REGULATORY"/>
    <property type="match status" value="1"/>
</dbReference>
<dbReference type="InterPro" id="IPR050595">
    <property type="entry name" value="Bact_response_regulator"/>
</dbReference>
<name>A0ABQ6ZKY1_9GAMM</name>
<dbReference type="InterPro" id="IPR001789">
    <property type="entry name" value="Sig_transdc_resp-reg_receiver"/>
</dbReference>
<reference evidence="4 5" key="1">
    <citation type="submission" date="2017-10" db="EMBL/GenBank/DDBJ databases">
        <title>Whole genome sequencing of members of genus Pseudoxanthomonas.</title>
        <authorList>
            <person name="Kumar S."/>
            <person name="Bansal K."/>
            <person name="Kaur A."/>
            <person name="Patil P."/>
            <person name="Sharma S."/>
            <person name="Patil P.B."/>
        </authorList>
    </citation>
    <scope>NUCLEOTIDE SEQUENCE [LARGE SCALE GENOMIC DNA]</scope>
    <source>
        <strain evidence="4 5">DSM 17109</strain>
    </source>
</reference>
<evidence type="ECO:0000259" key="3">
    <source>
        <dbReference type="PROSITE" id="PS50110"/>
    </source>
</evidence>
<evidence type="ECO:0000256" key="2">
    <source>
        <dbReference type="PROSITE-ProRule" id="PRU00169"/>
    </source>
</evidence>
<evidence type="ECO:0000313" key="5">
    <source>
        <dbReference type="Proteomes" id="UP000781710"/>
    </source>
</evidence>
<feature type="modified residue" description="4-aspartylphosphate" evidence="2">
    <location>
        <position position="59"/>
    </location>
</feature>
<sequence length="122" mass="13240">MTPEADANRVFIVEDEFMLVMLLEDLLPTLGYAVAGSAGSVEQALTDLEANEIDLAVVDVNLAGTESFPVADALRERGIPFLFTTGYGQQGMPARFADTPVLAKPYRRHDIQAALEQLQATQ</sequence>